<comment type="similarity">
    <text evidence="2 5">Belongs to the pseudouridine synthase TruB family. Type 1 subfamily.</text>
</comment>
<dbReference type="Gene3D" id="3.30.2350.10">
    <property type="entry name" value="Pseudouridine synthase"/>
    <property type="match status" value="1"/>
</dbReference>
<sequence>MEGFFLIYKKKGISSHDVVQQIKKKFNLTKAGHTGTLDPFAEGLLIVLVNNFTKLSFLFENLDKTYEGIILFHKKYDTLDITGRLIDQKNKNDIYLNSEIIQKIFNDFRKKEYWQVPPLFSAIKIKGQKMYQLARKKIQISIPSRKVNIYDLKMISFLKPDQVKFFVRVSKGTYIRSLARDIAEKLNTYGCLKKLVRISIGPYSLKRSQTLELISRENLININIFFNHCQKIILNEYLVKLVKNGIYLDKRQIITNNPFIVLDKNKKWIAYYEPISPHKYCPKYFF</sequence>
<dbReference type="GO" id="GO:0003723">
    <property type="term" value="F:RNA binding"/>
    <property type="evidence" value="ECO:0007669"/>
    <property type="project" value="InterPro"/>
</dbReference>
<organism evidence="7 9">
    <name type="scientific">Candidatus Phytoplasma oryzae</name>
    <dbReference type="NCBI Taxonomy" id="203274"/>
    <lineage>
        <taxon>Bacteria</taxon>
        <taxon>Bacillati</taxon>
        <taxon>Mycoplasmatota</taxon>
        <taxon>Mollicutes</taxon>
        <taxon>Acholeplasmatales</taxon>
        <taxon>Acholeplasmataceae</taxon>
        <taxon>Candidatus Phytoplasma</taxon>
        <taxon>16SrXI (Rice yellow dwarf group)</taxon>
    </lineage>
</organism>
<dbReference type="InterPro" id="IPR002501">
    <property type="entry name" value="PsdUridine_synth_N"/>
</dbReference>
<keyword evidence="10" id="KW-1185">Reference proteome</keyword>
<dbReference type="Pfam" id="PF01509">
    <property type="entry name" value="TruB_N"/>
    <property type="match status" value="1"/>
</dbReference>
<comment type="catalytic activity">
    <reaction evidence="1 5">
        <text>uridine(55) in tRNA = pseudouridine(55) in tRNA</text>
        <dbReference type="Rhea" id="RHEA:42532"/>
        <dbReference type="Rhea" id="RHEA-COMP:10101"/>
        <dbReference type="Rhea" id="RHEA-COMP:10102"/>
        <dbReference type="ChEBI" id="CHEBI:65314"/>
        <dbReference type="ChEBI" id="CHEBI:65315"/>
        <dbReference type="EC" id="5.4.99.25"/>
    </reaction>
</comment>
<evidence type="ECO:0000256" key="4">
    <source>
        <dbReference type="ARBA" id="ARBA00023235"/>
    </source>
</evidence>
<feature type="domain" description="Pseudouridine synthase II N-terminal" evidence="6">
    <location>
        <begin position="23"/>
        <end position="175"/>
    </location>
</feature>
<comment type="caution">
    <text evidence="7">The sequence shown here is derived from an EMBL/GenBank/DDBJ whole genome shotgun (WGS) entry which is preliminary data.</text>
</comment>
<feature type="active site" description="Nucleophile" evidence="5">
    <location>
        <position position="38"/>
    </location>
</feature>
<dbReference type="GO" id="GO:0160148">
    <property type="term" value="F:tRNA pseudouridine(55) synthase activity"/>
    <property type="evidence" value="ECO:0007669"/>
    <property type="project" value="UniProtKB-EC"/>
</dbReference>
<evidence type="ECO:0000313" key="7">
    <source>
        <dbReference type="EMBL" id="KXT29113.1"/>
    </source>
</evidence>
<evidence type="ECO:0000313" key="10">
    <source>
        <dbReference type="Proteomes" id="UP000249343"/>
    </source>
</evidence>
<protein>
    <recommendedName>
        <fullName evidence="5">tRNA pseudouridine synthase B</fullName>
        <ecNumber evidence="5">5.4.99.25</ecNumber>
    </recommendedName>
    <alternativeName>
        <fullName evidence="5">tRNA pseudouridine(55) synthase</fullName>
        <shortName evidence="5">Psi55 synthase</shortName>
    </alternativeName>
    <alternativeName>
        <fullName evidence="5">tRNA pseudouridylate synthase</fullName>
    </alternativeName>
    <alternativeName>
        <fullName evidence="5">tRNA-uridine isomerase</fullName>
    </alternativeName>
</protein>
<dbReference type="CDD" id="cd02573">
    <property type="entry name" value="PseudoU_synth_EcTruB"/>
    <property type="match status" value="1"/>
</dbReference>
<dbReference type="HAMAP" id="MF_01080">
    <property type="entry name" value="TruB_bact"/>
    <property type="match status" value="1"/>
</dbReference>
<dbReference type="InterPro" id="IPR020103">
    <property type="entry name" value="PsdUridine_synth_cat_dom_sf"/>
</dbReference>
<dbReference type="EC" id="5.4.99.25" evidence="5"/>
<proteinExistence type="inferred from homology"/>
<dbReference type="GO" id="GO:0031119">
    <property type="term" value="P:tRNA pseudouridine synthesis"/>
    <property type="evidence" value="ECO:0007669"/>
    <property type="project" value="UniProtKB-UniRule"/>
</dbReference>
<dbReference type="Proteomes" id="UP000070069">
    <property type="component" value="Unassembled WGS sequence"/>
</dbReference>
<evidence type="ECO:0000313" key="9">
    <source>
        <dbReference type="Proteomes" id="UP000070069"/>
    </source>
</evidence>
<evidence type="ECO:0000256" key="1">
    <source>
        <dbReference type="ARBA" id="ARBA00000385"/>
    </source>
</evidence>
<gene>
    <name evidence="5 7" type="primary">truB</name>
    <name evidence="7" type="ORF">AXA84_0374</name>
    <name evidence="8" type="ORF">DH96_01830</name>
</gene>
<dbReference type="AlphaFoldDB" id="A0A139JQ68"/>
<evidence type="ECO:0000256" key="5">
    <source>
        <dbReference type="HAMAP-Rule" id="MF_01080"/>
    </source>
</evidence>
<dbReference type="NCBIfam" id="TIGR00431">
    <property type="entry name" value="TruB"/>
    <property type="match status" value="1"/>
</dbReference>
<evidence type="ECO:0000256" key="3">
    <source>
        <dbReference type="ARBA" id="ARBA00022694"/>
    </source>
</evidence>
<dbReference type="Proteomes" id="UP000249343">
    <property type="component" value="Unassembled WGS sequence"/>
</dbReference>
<dbReference type="SUPFAM" id="SSF55120">
    <property type="entry name" value="Pseudouridine synthase"/>
    <property type="match status" value="1"/>
</dbReference>
<evidence type="ECO:0000313" key="8">
    <source>
        <dbReference type="EMBL" id="RAM57815.1"/>
    </source>
</evidence>
<comment type="function">
    <text evidence="5">Responsible for synthesis of pseudouridine from uracil-55 in the psi GC loop of transfer RNAs.</text>
</comment>
<dbReference type="RefSeq" id="WP_066540613.1">
    <property type="nucleotide sequence ID" value="NZ_JHUK01000003.1"/>
</dbReference>
<reference evidence="8 10" key="1">
    <citation type="submission" date="2014-04" db="EMBL/GenBank/DDBJ databases">
        <title>Genome study of Napier grass stunt phytoplasma.</title>
        <authorList>
            <person name="Kawicha P."/>
            <person name="Dickinson M."/>
            <person name="Hodgetts J."/>
        </authorList>
    </citation>
    <scope>NUCLEOTIDE SEQUENCE [LARGE SCALE GENOMIC DNA]</scope>
    <source>
        <strain evidence="8 10">NGS-S10</strain>
    </source>
</reference>
<dbReference type="InterPro" id="IPR014780">
    <property type="entry name" value="tRNA_psdUridine_synth_TruB"/>
</dbReference>
<dbReference type="PANTHER" id="PTHR13767">
    <property type="entry name" value="TRNA-PSEUDOURIDINE SYNTHASE"/>
    <property type="match status" value="1"/>
</dbReference>
<evidence type="ECO:0000259" key="6">
    <source>
        <dbReference type="Pfam" id="PF01509"/>
    </source>
</evidence>
<name>A0A139JQ68_9MOLU</name>
<dbReference type="OrthoDB" id="9802309at2"/>
<evidence type="ECO:0000256" key="2">
    <source>
        <dbReference type="ARBA" id="ARBA00005642"/>
    </source>
</evidence>
<keyword evidence="3 5" id="KW-0819">tRNA processing</keyword>
<keyword evidence="4 5" id="KW-0413">Isomerase</keyword>
<dbReference type="EMBL" id="LTBM01000014">
    <property type="protein sequence ID" value="KXT29113.1"/>
    <property type="molecule type" value="Genomic_DNA"/>
</dbReference>
<dbReference type="PANTHER" id="PTHR13767:SF2">
    <property type="entry name" value="PSEUDOURIDYLATE SYNTHASE TRUB1"/>
    <property type="match status" value="1"/>
</dbReference>
<dbReference type="PATRIC" id="fig|203274.3.peg.165"/>
<dbReference type="EMBL" id="JHUK01000003">
    <property type="protein sequence ID" value="RAM57815.1"/>
    <property type="molecule type" value="Genomic_DNA"/>
</dbReference>
<dbReference type="GO" id="GO:1990481">
    <property type="term" value="P:mRNA pseudouridine synthesis"/>
    <property type="evidence" value="ECO:0007669"/>
    <property type="project" value="TreeGrafter"/>
</dbReference>
<reference evidence="7 9" key="2">
    <citation type="submission" date="2016-02" db="EMBL/GenBank/DDBJ databases">
        <title>A draft genome sequence of Candidatus Phytoplasma oryzae strain Mbita1, the causative agent of Napier Grass stunt disease in Kenya.</title>
        <authorList>
            <person name="Fischer A."/>
            <person name="Santa-Cruz I."/>
            <person name="Wambua L."/>
            <person name="Olds C."/>
            <person name="Midega C."/>
            <person name="Dickinson M."/>
            <person name="Kawicha P."/>
            <person name="Khan Z."/>
            <person name="Masiga D."/>
            <person name="Jores J."/>
            <person name="Bernd S."/>
        </authorList>
    </citation>
    <scope>NUCLEOTIDE SEQUENCE [LARGE SCALE GENOMIC DNA]</scope>
    <source>
        <strain evidence="7">Mbita1</strain>
    </source>
</reference>
<accession>A0A139JQ68</accession>